<feature type="transmembrane region" description="Helical" evidence="1">
    <location>
        <begin position="196"/>
        <end position="216"/>
    </location>
</feature>
<evidence type="ECO:0000259" key="2">
    <source>
        <dbReference type="Pfam" id="PF13386"/>
    </source>
</evidence>
<keyword evidence="1" id="KW-0472">Membrane</keyword>
<dbReference type="Proteomes" id="UP000019426">
    <property type="component" value="Chromosome M2/40_rep2"/>
</dbReference>
<dbReference type="EMBL" id="HG917869">
    <property type="protein sequence ID" value="CDM70296.1"/>
    <property type="molecule type" value="Genomic_DNA"/>
</dbReference>
<feature type="transmembrane region" description="Helical" evidence="1">
    <location>
        <begin position="55"/>
        <end position="77"/>
    </location>
</feature>
<feature type="transmembrane region" description="Helical" evidence="1">
    <location>
        <begin position="130"/>
        <end position="151"/>
    </location>
</feature>
<feature type="transmembrane region" description="Helical" evidence="1">
    <location>
        <begin position="6"/>
        <end position="34"/>
    </location>
</feature>
<dbReference type="AlphaFoldDB" id="W6S061"/>
<keyword evidence="1" id="KW-0812">Transmembrane</keyword>
<dbReference type="HOGENOM" id="CLU_1265106_0_0_9"/>
<dbReference type="eggNOG" id="ENOG502ZPVU">
    <property type="taxonomic scope" value="Bacteria"/>
</dbReference>
<evidence type="ECO:0000256" key="1">
    <source>
        <dbReference type="SAM" id="Phobius"/>
    </source>
</evidence>
<gene>
    <name evidence="3" type="ORF">CM240_3179</name>
</gene>
<evidence type="ECO:0000313" key="3">
    <source>
        <dbReference type="EMBL" id="CDM70296.1"/>
    </source>
</evidence>
<feature type="transmembrane region" description="Helical" evidence="1">
    <location>
        <begin position="157"/>
        <end position="184"/>
    </location>
</feature>
<proteinExistence type="predicted"/>
<evidence type="ECO:0000313" key="4">
    <source>
        <dbReference type="Proteomes" id="UP000019426"/>
    </source>
</evidence>
<dbReference type="Pfam" id="PF13386">
    <property type="entry name" value="DsbD_2"/>
    <property type="match status" value="1"/>
</dbReference>
<keyword evidence="1" id="KW-1133">Transmembrane helix</keyword>
<name>W6S061_9CLOT</name>
<protein>
    <submittedName>
        <fullName evidence="3">Putative membrane protein</fullName>
    </submittedName>
</protein>
<dbReference type="RefSeq" id="WP_044040447.1">
    <property type="nucleotide sequence ID" value="NZ_HG917869.1"/>
</dbReference>
<sequence length="218" mass="24005">MTNIMIFSTVIMTGFGCGIGCGSISTPLLIGKMIGEGRNKRECIKAVSIFTLGKISIYIILGLLVSVFGGFIIEYFGQKFPSIISNVFRVISIIFAFIIILNIVKHKQCSCCKSCKANSSKFERLNKMSYFIIGLIYGLIPCSPLIISLTYAATLDIFLAMALMLCFGVANSIFSVIIYAPLIGQIVIKIKEEIPQYYKIVQLLSAGIILLMAFNVNY</sequence>
<dbReference type="InterPro" id="IPR039447">
    <property type="entry name" value="UreH-like_TM_dom"/>
</dbReference>
<feature type="domain" description="Urease accessory protein UreH-like transmembrane" evidence="2">
    <location>
        <begin position="6"/>
        <end position="198"/>
    </location>
</feature>
<reference evidence="3 4" key="1">
    <citation type="submission" date="2013-11" db="EMBL/GenBank/DDBJ databases">
        <title>Complete genome sequence of Clostridum sp. M2/40.</title>
        <authorList>
            <person name="Wibberg D."/>
            <person name="Puehler A."/>
            <person name="Schlueter A."/>
        </authorList>
    </citation>
    <scope>NUCLEOTIDE SEQUENCE [LARGE SCALE GENOMIC DNA]</scope>
    <source>
        <strain evidence="4">M2/40</strain>
    </source>
</reference>
<organism evidence="3 4">
    <name type="scientific">Clostridium bornimense</name>
    <dbReference type="NCBI Taxonomy" id="1216932"/>
    <lineage>
        <taxon>Bacteria</taxon>
        <taxon>Bacillati</taxon>
        <taxon>Bacillota</taxon>
        <taxon>Clostridia</taxon>
        <taxon>Eubacteriales</taxon>
        <taxon>Clostridiaceae</taxon>
        <taxon>Clostridium</taxon>
    </lineage>
</organism>
<feature type="transmembrane region" description="Helical" evidence="1">
    <location>
        <begin position="83"/>
        <end position="104"/>
    </location>
</feature>
<dbReference type="STRING" id="1216932.CM240_3179"/>
<dbReference type="PATRIC" id="fig|1216932.3.peg.3148"/>
<keyword evidence="4" id="KW-1185">Reference proteome</keyword>
<accession>W6S061</accession>
<dbReference type="KEGG" id="clt:CM240_3179"/>